<dbReference type="OrthoDB" id="4929908at2"/>
<dbReference type="EMBL" id="LT629772">
    <property type="protein sequence ID" value="SDT45755.1"/>
    <property type="molecule type" value="Genomic_DNA"/>
</dbReference>
<evidence type="ECO:0008006" key="3">
    <source>
        <dbReference type="Google" id="ProtNLM"/>
    </source>
</evidence>
<dbReference type="AlphaFoldDB" id="A0A1H2AIC6"/>
<evidence type="ECO:0000313" key="1">
    <source>
        <dbReference type="EMBL" id="SDT45755.1"/>
    </source>
</evidence>
<gene>
    <name evidence="1" type="ORF">SAMN04489812_5966</name>
</gene>
<dbReference type="RefSeq" id="WP_091530969.1">
    <property type="nucleotide sequence ID" value="NZ_LT629772.1"/>
</dbReference>
<dbReference type="Proteomes" id="UP000199103">
    <property type="component" value="Chromosome I"/>
</dbReference>
<organism evidence="1 2">
    <name type="scientific">Microlunatus soli</name>
    <dbReference type="NCBI Taxonomy" id="630515"/>
    <lineage>
        <taxon>Bacteria</taxon>
        <taxon>Bacillati</taxon>
        <taxon>Actinomycetota</taxon>
        <taxon>Actinomycetes</taxon>
        <taxon>Propionibacteriales</taxon>
        <taxon>Propionibacteriaceae</taxon>
        <taxon>Microlunatus</taxon>
    </lineage>
</organism>
<keyword evidence="2" id="KW-1185">Reference proteome</keyword>
<dbReference type="STRING" id="630515.SAMN04489812_5966"/>
<name>A0A1H2AIC6_9ACTN</name>
<proteinExistence type="predicted"/>
<protein>
    <recommendedName>
        <fullName evidence="3">Gluconate 2-dehydrogenase subunit 3</fullName>
    </recommendedName>
</protein>
<accession>A0A1H2AIC6</accession>
<reference evidence="1 2" key="1">
    <citation type="submission" date="2016-10" db="EMBL/GenBank/DDBJ databases">
        <authorList>
            <person name="de Groot N.N."/>
        </authorList>
    </citation>
    <scope>NUCLEOTIDE SEQUENCE [LARGE SCALE GENOMIC DNA]</scope>
    <source>
        <strain evidence="1 2">DSM 21800</strain>
    </source>
</reference>
<evidence type="ECO:0000313" key="2">
    <source>
        <dbReference type="Proteomes" id="UP000199103"/>
    </source>
</evidence>
<sequence length="148" mass="16695">MSDAEQSDLKPPLVRLLRAAYPHPDFPDGPYERTADTILAATESDVWVRVTLAHGLTTLPEDLTEQSLREMADAEFFGFVRGLAITTLYDDHEVWKLLGYEGASFDQGGYLHRGFDDLDWLPEPRIEEYDGPEPFIEVAEQDRPVGGK</sequence>